<feature type="non-terminal residue" evidence="1">
    <location>
        <position position="40"/>
    </location>
</feature>
<organism evidence="1">
    <name type="scientific">marine metagenome</name>
    <dbReference type="NCBI Taxonomy" id="408172"/>
    <lineage>
        <taxon>unclassified sequences</taxon>
        <taxon>metagenomes</taxon>
        <taxon>ecological metagenomes</taxon>
    </lineage>
</organism>
<reference evidence="1" key="1">
    <citation type="submission" date="2018-05" db="EMBL/GenBank/DDBJ databases">
        <authorList>
            <person name="Lanie J.A."/>
            <person name="Ng W.-L."/>
            <person name="Kazmierczak K.M."/>
            <person name="Andrzejewski T.M."/>
            <person name="Davidsen T.M."/>
            <person name="Wayne K.J."/>
            <person name="Tettelin H."/>
            <person name="Glass J.I."/>
            <person name="Rusch D."/>
            <person name="Podicherti R."/>
            <person name="Tsui H.-C.T."/>
            <person name="Winkler M.E."/>
        </authorList>
    </citation>
    <scope>NUCLEOTIDE SEQUENCE</scope>
</reference>
<dbReference type="AlphaFoldDB" id="A0A383CR90"/>
<accession>A0A383CR90</accession>
<evidence type="ECO:0000313" key="1">
    <source>
        <dbReference type="EMBL" id="SVE34563.1"/>
    </source>
</evidence>
<sequence length="40" mass="4575">MDTSKNRMKAIKVTPAIFLCVLLPITVTAQDFSNFKYRNV</sequence>
<proteinExistence type="predicted"/>
<dbReference type="EMBL" id="UINC01210896">
    <property type="protein sequence ID" value="SVE34563.1"/>
    <property type="molecule type" value="Genomic_DNA"/>
</dbReference>
<name>A0A383CR90_9ZZZZ</name>
<protein>
    <submittedName>
        <fullName evidence="1">Uncharacterized protein</fullName>
    </submittedName>
</protein>
<gene>
    <name evidence="1" type="ORF">METZ01_LOCUS487417</name>
</gene>